<dbReference type="PANTHER" id="PTHR30050:SF5">
    <property type="entry name" value="DNAA REGULATORY INACTIVATOR HDA"/>
    <property type="match status" value="1"/>
</dbReference>
<gene>
    <name evidence="3" type="ORF">Loak_0963</name>
</gene>
<sequence length="238" mass="26560">MLKQSLGPMNQQLALAIQLNDEATLADFCWNNNVMLHQQLQNILNGCGERMLYLWGNSGSGKSHLLQACCQAVNSSDSAIYLPLHSLQQWGPQVIDGIGGQTLIGIDDIDAIAADKAWEEAVFHLYNRARDNDETILIMTGKTSPAKLPLHLADLRSRLGWGLVIQLNELNDEDKIKTLRIRANKRGFDLPSSVGRFLLNRCARNMHDLLILLNRLDEASLIAQRKITIPFVKNILGI</sequence>
<comment type="caution">
    <text evidence="3">The sequence shown here is derived from an EMBL/GenBank/DDBJ whole genome shotgun (WGS) entry which is preliminary data.</text>
</comment>
<dbReference type="Proteomes" id="UP000054858">
    <property type="component" value="Unassembled WGS sequence"/>
</dbReference>
<dbReference type="PATRIC" id="fig|29423.5.peg.1012"/>
<dbReference type="Pfam" id="PF00308">
    <property type="entry name" value="Bac_DnaA"/>
    <property type="match status" value="1"/>
</dbReference>
<dbReference type="EMBL" id="LNYP01000019">
    <property type="protein sequence ID" value="KTD39537.1"/>
    <property type="molecule type" value="Genomic_DNA"/>
</dbReference>
<dbReference type="SUPFAM" id="SSF52540">
    <property type="entry name" value="P-loop containing nucleoside triphosphate hydrolases"/>
    <property type="match status" value="1"/>
</dbReference>
<dbReference type="Gene3D" id="1.10.8.60">
    <property type="match status" value="1"/>
</dbReference>
<dbReference type="InterPro" id="IPR027417">
    <property type="entry name" value="P-loop_NTPase"/>
</dbReference>
<organism evidence="3 4">
    <name type="scientific">Legionella oakridgensis</name>
    <dbReference type="NCBI Taxonomy" id="29423"/>
    <lineage>
        <taxon>Bacteria</taxon>
        <taxon>Pseudomonadati</taxon>
        <taxon>Pseudomonadota</taxon>
        <taxon>Gammaproteobacteria</taxon>
        <taxon>Legionellales</taxon>
        <taxon>Legionellaceae</taxon>
        <taxon>Legionella</taxon>
    </lineage>
</organism>
<evidence type="ECO:0000313" key="4">
    <source>
        <dbReference type="Proteomes" id="UP000054858"/>
    </source>
</evidence>
<dbReference type="Pfam" id="PF22688">
    <property type="entry name" value="Hda_lid"/>
    <property type="match status" value="1"/>
</dbReference>
<dbReference type="InterPro" id="IPR017788">
    <property type="entry name" value="Hda"/>
</dbReference>
<evidence type="ECO:0000313" key="3">
    <source>
        <dbReference type="EMBL" id="KTD39537.1"/>
    </source>
</evidence>
<evidence type="ECO:0000259" key="2">
    <source>
        <dbReference type="Pfam" id="PF22688"/>
    </source>
</evidence>
<dbReference type="GO" id="GO:0032297">
    <property type="term" value="P:negative regulation of DNA-templated DNA replication initiation"/>
    <property type="evidence" value="ECO:0007669"/>
    <property type="project" value="InterPro"/>
</dbReference>
<feature type="domain" description="Chromosomal replication initiator protein DnaA ATPAse" evidence="1">
    <location>
        <begin position="105"/>
        <end position="165"/>
    </location>
</feature>
<dbReference type="NCBIfam" id="TIGR03420">
    <property type="entry name" value="DnaA_homol_Hda"/>
    <property type="match status" value="1"/>
</dbReference>
<accession>A0A0W0X4Q8</accession>
<proteinExistence type="predicted"/>
<dbReference type="Gene3D" id="3.40.50.300">
    <property type="entry name" value="P-loop containing nucleotide triphosphate hydrolases"/>
    <property type="match status" value="1"/>
</dbReference>
<feature type="domain" description="Hda lid" evidence="2">
    <location>
        <begin position="172"/>
        <end position="236"/>
    </location>
</feature>
<reference evidence="3 4" key="1">
    <citation type="submission" date="2015-11" db="EMBL/GenBank/DDBJ databases">
        <title>Genomic analysis of 38 Legionella species identifies large and diverse effector repertoires.</title>
        <authorList>
            <person name="Burstein D."/>
            <person name="Amaro F."/>
            <person name="Zusman T."/>
            <person name="Lifshitz Z."/>
            <person name="Cohen O."/>
            <person name="Gilbert J.A."/>
            <person name="Pupko T."/>
            <person name="Shuman H.A."/>
            <person name="Segal G."/>
        </authorList>
    </citation>
    <scope>NUCLEOTIDE SEQUENCE [LARGE SCALE GENOMIC DNA]</scope>
    <source>
        <strain evidence="3 4">Oak Ridge-10</strain>
    </source>
</reference>
<evidence type="ECO:0000259" key="1">
    <source>
        <dbReference type="Pfam" id="PF00308"/>
    </source>
</evidence>
<protein>
    <submittedName>
        <fullName evidence="3">DnaA-like family protein</fullName>
    </submittedName>
</protein>
<dbReference type="GO" id="GO:0006270">
    <property type="term" value="P:DNA replication initiation"/>
    <property type="evidence" value="ECO:0007669"/>
    <property type="project" value="TreeGrafter"/>
</dbReference>
<dbReference type="InterPro" id="IPR055199">
    <property type="entry name" value="Hda_lid"/>
</dbReference>
<name>A0A0W0X4Q8_9GAMM</name>
<dbReference type="InterPro" id="IPR013317">
    <property type="entry name" value="DnaA_dom"/>
</dbReference>
<dbReference type="AlphaFoldDB" id="A0A0W0X4Q8"/>
<dbReference type="PANTHER" id="PTHR30050">
    <property type="entry name" value="CHROMOSOMAL REPLICATION INITIATOR PROTEIN DNAA"/>
    <property type="match status" value="1"/>
</dbReference>